<proteinExistence type="predicted"/>
<gene>
    <name evidence="1" type="ORF">OLC1_LOCUS16033</name>
</gene>
<organism evidence="1 2">
    <name type="scientific">Oldenlandia corymbosa var. corymbosa</name>
    <dbReference type="NCBI Taxonomy" id="529605"/>
    <lineage>
        <taxon>Eukaryota</taxon>
        <taxon>Viridiplantae</taxon>
        <taxon>Streptophyta</taxon>
        <taxon>Embryophyta</taxon>
        <taxon>Tracheophyta</taxon>
        <taxon>Spermatophyta</taxon>
        <taxon>Magnoliopsida</taxon>
        <taxon>eudicotyledons</taxon>
        <taxon>Gunneridae</taxon>
        <taxon>Pentapetalae</taxon>
        <taxon>asterids</taxon>
        <taxon>lamiids</taxon>
        <taxon>Gentianales</taxon>
        <taxon>Rubiaceae</taxon>
        <taxon>Rubioideae</taxon>
        <taxon>Spermacoceae</taxon>
        <taxon>Hedyotis-Oldenlandia complex</taxon>
        <taxon>Oldenlandia</taxon>
    </lineage>
</organism>
<evidence type="ECO:0000313" key="2">
    <source>
        <dbReference type="Proteomes" id="UP001161247"/>
    </source>
</evidence>
<dbReference type="Proteomes" id="UP001161247">
    <property type="component" value="Chromosome 5"/>
</dbReference>
<evidence type="ECO:0000313" key="1">
    <source>
        <dbReference type="EMBL" id="CAI9107818.1"/>
    </source>
</evidence>
<dbReference type="InterPro" id="IPR008586">
    <property type="entry name" value="DUF868_pln"/>
</dbReference>
<dbReference type="EMBL" id="OX459122">
    <property type="protein sequence ID" value="CAI9107818.1"/>
    <property type="molecule type" value="Genomic_DNA"/>
</dbReference>
<dbReference type="Pfam" id="PF05910">
    <property type="entry name" value="DUF868"/>
    <property type="match status" value="1"/>
</dbReference>
<reference evidence="1" key="1">
    <citation type="submission" date="2023-03" db="EMBL/GenBank/DDBJ databases">
        <authorList>
            <person name="Julca I."/>
        </authorList>
    </citation>
    <scope>NUCLEOTIDE SEQUENCE</scope>
</reference>
<protein>
    <submittedName>
        <fullName evidence="1">OLC1v1007281C1</fullName>
    </submittedName>
</protein>
<dbReference type="PANTHER" id="PTHR31972:SF74">
    <property type="entry name" value="EXPRESSED PROTEIN"/>
    <property type="match status" value="1"/>
</dbReference>
<dbReference type="PANTHER" id="PTHR31972">
    <property type="entry name" value="EXPRESSED PROTEIN"/>
    <property type="match status" value="1"/>
</dbReference>
<accession>A0AAV1DLN0</accession>
<keyword evidence="2" id="KW-1185">Reference proteome</keyword>
<dbReference type="AlphaFoldDB" id="A0AAV1DLN0"/>
<sequence length="306" mass="34200">MRDFSCFSENGVQVVDYSSSSTSSSSNNKAPQNLVTCVYECLFQGSSCFITITWSKNLVGQGVSIGIQNSSNEFLCKVDIKPWLFTRRKGFKSSLVDSSVVDIYWDFSLAKFGTGPEPREGFYVAVAFDQEIVLILGDLHKEVYKKIDRTPRKPASAAASSDAVFVAKREHIFGKKHYGTKAQFYDKGRIHDITIECYSEKINDPSLVISIDRKAVMQVKKLRWKFRGNQTILVDGMAVHVYWDVHSWFFGSVVGNAVFLFQTSLSSSAQKLANSISSPSSAFSWSGPDSQQGQAFSLILYAWKTE</sequence>
<name>A0AAV1DLN0_OLDCO</name>